<dbReference type="InterPro" id="IPR029058">
    <property type="entry name" value="AB_hydrolase_fold"/>
</dbReference>
<feature type="signal peptide" evidence="1">
    <location>
        <begin position="1"/>
        <end position="20"/>
    </location>
</feature>
<protein>
    <submittedName>
        <fullName evidence="2">Polyhydroxybutyrate depolymerase</fullName>
    </submittedName>
</protein>
<organism evidence="2 3">
    <name type="scientific">Alteromonas aquimaris</name>
    <dbReference type="NCBI Taxonomy" id="2998417"/>
    <lineage>
        <taxon>Bacteria</taxon>
        <taxon>Pseudomonadati</taxon>
        <taxon>Pseudomonadota</taxon>
        <taxon>Gammaproteobacteria</taxon>
        <taxon>Alteromonadales</taxon>
        <taxon>Alteromonadaceae</taxon>
        <taxon>Alteromonas/Salinimonas group</taxon>
        <taxon>Alteromonas</taxon>
    </lineage>
</organism>
<keyword evidence="1" id="KW-0732">Signal</keyword>
<reference evidence="2" key="1">
    <citation type="submission" date="2022-11" db="EMBL/GenBank/DDBJ databases">
        <title>Alteromonas sp. nov., isolated from sea water of the Qingdao.</title>
        <authorList>
            <person name="Wang Q."/>
        </authorList>
    </citation>
    <scope>NUCLEOTIDE SEQUENCE</scope>
    <source>
        <strain evidence="2">ASW11-7</strain>
    </source>
</reference>
<evidence type="ECO:0000313" key="3">
    <source>
        <dbReference type="Proteomes" id="UP001142810"/>
    </source>
</evidence>
<dbReference type="Gene3D" id="3.40.50.1820">
    <property type="entry name" value="alpha/beta hydrolase"/>
    <property type="match status" value="2"/>
</dbReference>
<name>A0ABT3P593_9ALTE</name>
<dbReference type="SUPFAM" id="SSF53474">
    <property type="entry name" value="alpha/beta-Hydrolases"/>
    <property type="match status" value="1"/>
</dbReference>
<dbReference type="EMBL" id="JAPFRD010000005">
    <property type="protein sequence ID" value="MCW8107939.1"/>
    <property type="molecule type" value="Genomic_DNA"/>
</dbReference>
<dbReference type="Proteomes" id="UP001142810">
    <property type="component" value="Unassembled WGS sequence"/>
</dbReference>
<dbReference type="PANTHER" id="PTHR42972:SF8">
    <property type="entry name" value="POLYHYDROXYBUTYRATE DEPOLYMERASE"/>
    <property type="match status" value="1"/>
</dbReference>
<dbReference type="PANTHER" id="PTHR42972">
    <property type="entry name" value="TOL-PAL SYSTEM PROTEIN TOLB"/>
    <property type="match status" value="1"/>
</dbReference>
<keyword evidence="3" id="KW-1185">Reference proteome</keyword>
<dbReference type="RefSeq" id="WP_265616625.1">
    <property type="nucleotide sequence ID" value="NZ_JAPFRD010000005.1"/>
</dbReference>
<evidence type="ECO:0000313" key="2">
    <source>
        <dbReference type="EMBL" id="MCW8107939.1"/>
    </source>
</evidence>
<comment type="caution">
    <text evidence="2">The sequence shown here is derived from an EMBL/GenBank/DDBJ whole genome shotgun (WGS) entry which is preliminary data.</text>
</comment>
<proteinExistence type="predicted"/>
<gene>
    <name evidence="2" type="ORF">OPS25_05455</name>
</gene>
<feature type="chain" id="PRO_5047255066" evidence="1">
    <location>
        <begin position="21"/>
        <end position="335"/>
    </location>
</feature>
<evidence type="ECO:0000256" key="1">
    <source>
        <dbReference type="SAM" id="SignalP"/>
    </source>
</evidence>
<sequence>MQFARFTLVSAISLPLYAIAAPPLPKLNLDVSDMTVSGLSSGGYMATQFHVAHSDKVNGAGIIAAGPYFCGQNDITVALNQCVSKMDTPVDLSTLNQSAVTWAKEGKIAALSNLEGDKVWLLHGTKDLKVTAAASDLLFEQYQSWVGAPNVTYVNDKPFAHLFPTKEKGGSCLTSDTPYLGSCDYDAAGEMLTKLIGDLDPPTAELSGELLAFNQHALAGESAKTMADTGYIYIPQSCADGNLCKVHISFHGCNQYAEAVGKAYVQNTGINEWADSNNMVVVYPQTKKSMFMPLNPQGCWDWWGYTSAEYATAEGQQIKAVMTIVEKLNNGDTDD</sequence>
<accession>A0ABT3P593</accession>